<dbReference type="OrthoDB" id="253091at2759"/>
<evidence type="ECO:0000256" key="5">
    <source>
        <dbReference type="ARBA" id="ARBA00048336"/>
    </source>
</evidence>
<gene>
    <name evidence="10" type="ORF">ONB1V03_LOCUS1100</name>
</gene>
<dbReference type="InterPro" id="IPR016130">
    <property type="entry name" value="Tyr_Pase_AS"/>
</dbReference>
<dbReference type="SUPFAM" id="SSF52799">
    <property type="entry name" value="(Phosphotyrosine protein) phosphatases II"/>
    <property type="match status" value="1"/>
</dbReference>
<evidence type="ECO:0000256" key="7">
    <source>
        <dbReference type="RuleBase" id="RU366038"/>
    </source>
</evidence>
<dbReference type="EMBL" id="CAJPVJ010000151">
    <property type="protein sequence ID" value="CAG2161494.1"/>
    <property type="molecule type" value="Genomic_DNA"/>
</dbReference>
<comment type="similarity">
    <text evidence="1 7">Belongs to the protein-tyrosine phosphatase family. Non-receptor class dual specificity subfamily.</text>
</comment>
<evidence type="ECO:0000256" key="2">
    <source>
        <dbReference type="ARBA" id="ARBA00022801"/>
    </source>
</evidence>
<name>A0A7R9LBY2_9ACAR</name>
<evidence type="ECO:0000259" key="9">
    <source>
        <dbReference type="PROSITE" id="PS50056"/>
    </source>
</evidence>
<keyword evidence="11" id="KW-1185">Reference proteome</keyword>
<dbReference type="EC" id="3.1.3.48" evidence="7"/>
<dbReference type="PROSITE" id="PS50054">
    <property type="entry name" value="TYR_PHOSPHATASE_DUAL"/>
    <property type="match status" value="1"/>
</dbReference>
<dbReference type="GO" id="GO:0043409">
    <property type="term" value="P:negative regulation of MAPK cascade"/>
    <property type="evidence" value="ECO:0007669"/>
    <property type="project" value="TreeGrafter"/>
</dbReference>
<dbReference type="EMBL" id="OC914976">
    <property type="protein sequence ID" value="CAD7637918.1"/>
    <property type="molecule type" value="Genomic_DNA"/>
</dbReference>
<evidence type="ECO:0000256" key="1">
    <source>
        <dbReference type="ARBA" id="ARBA00008601"/>
    </source>
</evidence>
<dbReference type="Pfam" id="PF00782">
    <property type="entry name" value="DSPc"/>
    <property type="match status" value="1"/>
</dbReference>
<feature type="domain" description="Tyrosine-protein phosphatase" evidence="8">
    <location>
        <begin position="38"/>
        <end position="182"/>
    </location>
</feature>
<dbReference type="PROSITE" id="PS00383">
    <property type="entry name" value="TYR_PHOSPHATASE_1"/>
    <property type="match status" value="1"/>
</dbReference>
<dbReference type="GO" id="GO:0005737">
    <property type="term" value="C:cytoplasm"/>
    <property type="evidence" value="ECO:0007669"/>
    <property type="project" value="TreeGrafter"/>
</dbReference>
<evidence type="ECO:0000313" key="11">
    <source>
        <dbReference type="Proteomes" id="UP000728032"/>
    </source>
</evidence>
<dbReference type="SMART" id="SM00195">
    <property type="entry name" value="DSPc"/>
    <property type="match status" value="1"/>
</dbReference>
<dbReference type="GO" id="GO:0004722">
    <property type="term" value="F:protein serine/threonine phosphatase activity"/>
    <property type="evidence" value="ECO:0007669"/>
    <property type="project" value="UniProtKB-EC"/>
</dbReference>
<dbReference type="Gene3D" id="3.90.190.10">
    <property type="entry name" value="Protein tyrosine phosphatase superfamily"/>
    <property type="match status" value="1"/>
</dbReference>
<dbReference type="GO" id="GO:0033549">
    <property type="term" value="F:MAP kinase phosphatase activity"/>
    <property type="evidence" value="ECO:0007669"/>
    <property type="project" value="TreeGrafter"/>
</dbReference>
<dbReference type="Proteomes" id="UP000728032">
    <property type="component" value="Unassembled WGS sequence"/>
</dbReference>
<evidence type="ECO:0000256" key="3">
    <source>
        <dbReference type="ARBA" id="ARBA00022912"/>
    </source>
</evidence>
<feature type="active site" description="Phosphocysteine intermediate" evidence="6">
    <location>
        <position position="134"/>
    </location>
</feature>
<comment type="catalytic activity">
    <reaction evidence="7">
        <text>O-phospho-L-tyrosyl-[protein] + H2O = L-tyrosyl-[protein] + phosphate</text>
        <dbReference type="Rhea" id="RHEA:10684"/>
        <dbReference type="Rhea" id="RHEA-COMP:10136"/>
        <dbReference type="Rhea" id="RHEA-COMP:20101"/>
        <dbReference type="ChEBI" id="CHEBI:15377"/>
        <dbReference type="ChEBI" id="CHEBI:43474"/>
        <dbReference type="ChEBI" id="CHEBI:46858"/>
        <dbReference type="ChEBI" id="CHEBI:61978"/>
        <dbReference type="EC" id="3.1.3.48"/>
    </reaction>
</comment>
<dbReference type="GO" id="GO:0004725">
    <property type="term" value="F:protein tyrosine phosphatase activity"/>
    <property type="evidence" value="ECO:0007669"/>
    <property type="project" value="UniProtKB-EC"/>
</dbReference>
<dbReference type="AlphaFoldDB" id="A0A7R9LBY2"/>
<keyword evidence="2 7" id="KW-0378">Hydrolase</keyword>
<accession>A0A7R9LBY2</accession>
<comment type="catalytic activity">
    <reaction evidence="5 7">
        <text>O-phospho-L-threonyl-[protein] + H2O = L-threonyl-[protein] + phosphate</text>
        <dbReference type="Rhea" id="RHEA:47004"/>
        <dbReference type="Rhea" id="RHEA-COMP:11060"/>
        <dbReference type="Rhea" id="RHEA-COMP:11605"/>
        <dbReference type="ChEBI" id="CHEBI:15377"/>
        <dbReference type="ChEBI" id="CHEBI:30013"/>
        <dbReference type="ChEBI" id="CHEBI:43474"/>
        <dbReference type="ChEBI" id="CHEBI:61977"/>
        <dbReference type="EC" id="3.1.3.16"/>
    </reaction>
</comment>
<dbReference type="PRINTS" id="PR01909">
    <property type="entry name" value="ADSPHPHTASEA"/>
</dbReference>
<dbReference type="InterPro" id="IPR000387">
    <property type="entry name" value="Tyr_Pase_dom"/>
</dbReference>
<dbReference type="InterPro" id="IPR029021">
    <property type="entry name" value="Prot-tyrosine_phosphatase-like"/>
</dbReference>
<evidence type="ECO:0000256" key="6">
    <source>
        <dbReference type="PIRSR" id="PIRSR620405-1"/>
    </source>
</evidence>
<organism evidence="10">
    <name type="scientific">Oppiella nova</name>
    <dbReference type="NCBI Taxonomy" id="334625"/>
    <lineage>
        <taxon>Eukaryota</taxon>
        <taxon>Metazoa</taxon>
        <taxon>Ecdysozoa</taxon>
        <taxon>Arthropoda</taxon>
        <taxon>Chelicerata</taxon>
        <taxon>Arachnida</taxon>
        <taxon>Acari</taxon>
        <taxon>Acariformes</taxon>
        <taxon>Sarcoptiformes</taxon>
        <taxon>Oribatida</taxon>
        <taxon>Brachypylina</taxon>
        <taxon>Oppioidea</taxon>
        <taxon>Oppiidae</taxon>
        <taxon>Oppiella</taxon>
    </lineage>
</organism>
<dbReference type="PROSITE" id="PS50056">
    <property type="entry name" value="TYR_PHOSPHATASE_2"/>
    <property type="match status" value="1"/>
</dbReference>
<dbReference type="InterPro" id="IPR020405">
    <property type="entry name" value="Atypical_DUSP_subfamA"/>
</dbReference>
<dbReference type="GO" id="GO:0008138">
    <property type="term" value="F:protein tyrosine/serine/threonine phosphatase activity"/>
    <property type="evidence" value="ECO:0007669"/>
    <property type="project" value="UniProtKB-UniRule"/>
</dbReference>
<dbReference type="InterPro" id="IPR000340">
    <property type="entry name" value="Dual-sp_phosphatase_cat-dom"/>
</dbReference>
<evidence type="ECO:0000259" key="8">
    <source>
        <dbReference type="PROSITE" id="PS50054"/>
    </source>
</evidence>
<dbReference type="EC" id="3.1.3.16" evidence="7"/>
<reference evidence="10" key="1">
    <citation type="submission" date="2020-11" db="EMBL/GenBank/DDBJ databases">
        <authorList>
            <person name="Tran Van P."/>
        </authorList>
    </citation>
    <scope>NUCLEOTIDE SEQUENCE</scope>
</reference>
<sequence>MNESMNWWRHPLKTCTPEELQQIISSQSGGQYVLPSDPYNKVFDGIYLGDESVAQNVSLLKSLSISHVLNAAFGTDLSLNMVNVCKELYLNSGIQFLGIEAIDMSSFNLYQHFPKSSLFIESAVAEGGNVLVHCREGISRSATLVVSYLMISRGMTAQTAIRTVRQYREIRPNDGFLRQLSI</sequence>
<dbReference type="InterPro" id="IPR020422">
    <property type="entry name" value="TYR_PHOSPHATASE_DUAL_dom"/>
</dbReference>
<keyword evidence="3 7" id="KW-0904">Protein phosphatase</keyword>
<evidence type="ECO:0000256" key="4">
    <source>
        <dbReference type="ARBA" id="ARBA00047761"/>
    </source>
</evidence>
<proteinExistence type="inferred from homology"/>
<protein>
    <recommendedName>
        <fullName evidence="7">Dual specificity protein phosphatase</fullName>
        <ecNumber evidence="7">3.1.3.16</ecNumber>
        <ecNumber evidence="7">3.1.3.48</ecNumber>
    </recommendedName>
</protein>
<comment type="function">
    <text evidence="7">Dual specificity phosphatase able to dephosphorylate phosphotyrosine, phosphoserine and phosphothreonine residues, with a preference for phosphotyrosine as a substrate.</text>
</comment>
<dbReference type="PANTHER" id="PTHR45682:SF1">
    <property type="entry name" value="DUAL SPECIFICITY PROTEIN PHOSPHATASE 3"/>
    <property type="match status" value="1"/>
</dbReference>
<evidence type="ECO:0000313" key="10">
    <source>
        <dbReference type="EMBL" id="CAD7637918.1"/>
    </source>
</evidence>
<dbReference type="PANTHER" id="PTHR45682">
    <property type="entry name" value="AGAP008228-PA"/>
    <property type="match status" value="1"/>
</dbReference>
<dbReference type="PRINTS" id="PR01908">
    <property type="entry name" value="ADSPHPHTASE"/>
</dbReference>
<feature type="domain" description="Tyrosine specific protein phosphatases" evidence="9">
    <location>
        <begin position="111"/>
        <end position="168"/>
    </location>
</feature>
<comment type="catalytic activity">
    <reaction evidence="4 7">
        <text>O-phospho-L-seryl-[protein] + H2O = L-seryl-[protein] + phosphate</text>
        <dbReference type="Rhea" id="RHEA:20629"/>
        <dbReference type="Rhea" id="RHEA-COMP:9863"/>
        <dbReference type="Rhea" id="RHEA-COMP:11604"/>
        <dbReference type="ChEBI" id="CHEBI:15377"/>
        <dbReference type="ChEBI" id="CHEBI:29999"/>
        <dbReference type="ChEBI" id="CHEBI:43474"/>
        <dbReference type="ChEBI" id="CHEBI:83421"/>
        <dbReference type="EC" id="3.1.3.16"/>
    </reaction>
</comment>